<keyword evidence="3" id="KW-0175">Coiled coil</keyword>
<protein>
    <recommendedName>
        <fullName evidence="2">ribonuclease H</fullName>
        <ecNumber evidence="2">3.1.26.4</ecNumber>
    </recommendedName>
</protein>
<evidence type="ECO:0000313" key="9">
    <source>
        <dbReference type="Proteomes" id="UP001274896"/>
    </source>
</evidence>
<feature type="domain" description="Ig-like" evidence="6">
    <location>
        <begin position="1200"/>
        <end position="1286"/>
    </location>
</feature>
<feature type="region of interest" description="Disordered" evidence="4">
    <location>
        <begin position="1367"/>
        <end position="1388"/>
    </location>
</feature>
<feature type="domain" description="Reverse transcriptase" evidence="7">
    <location>
        <begin position="427"/>
        <end position="704"/>
    </location>
</feature>
<dbReference type="PROSITE" id="PS50835">
    <property type="entry name" value="IG_LIKE"/>
    <property type="match status" value="4"/>
</dbReference>
<evidence type="ECO:0000256" key="2">
    <source>
        <dbReference type="ARBA" id="ARBA00012180"/>
    </source>
</evidence>
<sequence>MTAIGAVDLQGAGGDWATVGRRSRGGRRVHRQREKRKGKSVGLRIGTLNVGTMTGKGRELADMMERRKVDILCVQETRWKGSKARSIGAGFKLFYYGVDSKRNGVGVVLKEEFVRNVLEVKRVSDRVMSLKLEIEGVMLNVVSGYAPQVGCELEEKERFWSELDEVMESIPTSKRVVIGADFNGHVGEGNTGDEEVMGKFGVKERNLEGQMVVDFAKRMDMAVVNTYFQKREEHRVTYKSGGRSTQVDYILCRRGNLKEISDCKVVVGECVARQHRMVVCRMTLMVCKKKRSETEKKTKWWKLKKEECCEEFRQKLRQALGGQVLLPDDWETTAEVIRETGRKVLGVSSGRRKEDKETWWWNEEVQDSIQRKRLAKKKWDMDRTEENRQEYKELQRRVKREVSKSKQKEYDELYTRLDTREGEKDLYRLARQRDRDGKDVQQVRVIKDRDGRVLTSEESVQRRWKEYFEELMNEENEREKRVEGVNSVEQKVDKIRKDEVRKALKRMKSGKAVGPDDIPVEVWKCLGEAAVEFLASLFNRVLENLEKAYDRLPREELWYCMRKSGVAEKYVRVVQDMYERSRTVVRCAVGQTEEFNVEVGLHQGSALSPFLFAIVMDQLSEEVRQESPWTMMFADDIVICSESREQVEENLERWRFALERRGMKVSRSKTEYMCVNEREGSGTVRLQGEEVQKVQEFKYLGSTVQSNGECGKEVKKRVQAGWNGWRKVSGVLCDRKISARIKGKVYRTVVRPAMLYGLETVSLRKRQESELEVAELKMLRFSLGVTRLDRIRNKYISGTAHVGRLGDKVREARLRWFGHVQRRERIINWCAHTGCTLKGNKETEEITAYTGGSVLLPCSCTDLHTKPETFTWEKYINGHNWVQISPESDQYKERFQLVNDHSSGNLSLLITHLTVEDGGDYRCSAKGDEYRYVRLTVKGCTLNQQTVDVTGDEGQSVLLPCSCSELQAKPHTFTWRFYIGSHHTKIFPADQTHRYTDRVQLINDRPPGNLSLLISHLTVEDGGFYSCEINNDVSNDIRLTVKETNLNPLIITIIICTAVGVLLLILGGVIYWKHRGQRQGQTEIDDGQTGQQKKQNDSDVLYTAINPPTIHNKAEEKDDVLYLTVVHSNTISPESDQYKERFQLVNDHSSGNLSLLITHLTVEDGGLYRCSAKGGEYRDLRLTVEGCTLNQQTVDVTGDEGQSVLLPCSCSELQAKPHTFTWRFLKGSYLEIFPADQTHRYTDRVQLINDRPPGNLSLLISHLTVEDGGWYRCEINNYISKDIRLTVKRATEKPSISIPKSKADITTTKPSPVVSDETLKESKEDSIDSPPLDDYIIISISVAGVMMLLLILVGLIYWKHRGQRRRQTQISDGQTGQKQQVDAHSHSDSLELNEHLNITVNSEPTYEAVDKQNDSNVLYAAINPQTKLKKAEVKDDVTYASVVHTSGHVPRVYKDFQEVFSRERAARLPAHRAWDCAIDLLPNTSPPKGRVYPLSLPEARAMEEYIVEALAVGHIRPSTSPAAAGFFFVGKKDVGLRPCIDYRGLNAITVCYPYPSPLVPAALEQLRGARFFTKLDLRSAYNVVRIREGDEWKTAFHTTYGHYEYLVMPFGHTNAPSVFQSLINEVFHDILGKWVIDYIEDILVYLTSLEEHVCHVRHSPHPVRGSNLDLRGAANTGTPWQADPYAGFSEVLLNLT</sequence>
<dbReference type="InterPro" id="IPR003599">
    <property type="entry name" value="Ig_sub"/>
</dbReference>
<dbReference type="Gene3D" id="3.10.10.10">
    <property type="entry name" value="HIV Type 1 Reverse Transcriptase, subunit A, domain 1"/>
    <property type="match status" value="1"/>
</dbReference>
<dbReference type="InterPro" id="IPR013106">
    <property type="entry name" value="Ig_V-set"/>
</dbReference>
<feature type="transmembrane region" description="Helical" evidence="5">
    <location>
        <begin position="1049"/>
        <end position="1072"/>
    </location>
</feature>
<comment type="similarity">
    <text evidence="1">Belongs to the beta type-B retroviral polymerase family. HERV class-II K(HML-2) pol subfamily.</text>
</comment>
<dbReference type="Gene3D" id="2.60.40.10">
    <property type="entry name" value="Immunoglobulins"/>
    <property type="match status" value="4"/>
</dbReference>
<feature type="domain" description="Ig-like" evidence="6">
    <location>
        <begin position="953"/>
        <end position="1040"/>
    </location>
</feature>
<dbReference type="Pfam" id="PF03372">
    <property type="entry name" value="Exo_endo_phos"/>
    <property type="match status" value="1"/>
</dbReference>
<evidence type="ECO:0000256" key="4">
    <source>
        <dbReference type="SAM" id="MobiDB-lite"/>
    </source>
</evidence>
<dbReference type="Pfam" id="PF07686">
    <property type="entry name" value="V-set"/>
    <property type="match status" value="4"/>
</dbReference>
<dbReference type="InterPro" id="IPR036179">
    <property type="entry name" value="Ig-like_dom_sf"/>
</dbReference>
<dbReference type="PANTHER" id="PTHR24559">
    <property type="entry name" value="TRANSPOSON TY3-I GAG-POL POLYPROTEIN"/>
    <property type="match status" value="1"/>
</dbReference>
<dbReference type="CDD" id="cd01647">
    <property type="entry name" value="RT_LTR"/>
    <property type="match status" value="1"/>
</dbReference>
<dbReference type="Gene3D" id="3.30.70.270">
    <property type="match status" value="2"/>
</dbReference>
<dbReference type="InterPro" id="IPR007110">
    <property type="entry name" value="Ig-like_dom"/>
</dbReference>
<dbReference type="Pfam" id="PF00078">
    <property type="entry name" value="RVT_1"/>
    <property type="match status" value="2"/>
</dbReference>
<keyword evidence="5" id="KW-0812">Transmembrane</keyword>
<name>A0AAE0PRQ3_9TELE</name>
<evidence type="ECO:0000259" key="7">
    <source>
        <dbReference type="PROSITE" id="PS50878"/>
    </source>
</evidence>
<feature type="domain" description="Ig-like" evidence="6">
    <location>
        <begin position="1054"/>
        <end position="1183"/>
    </location>
</feature>
<dbReference type="InterPro" id="IPR003598">
    <property type="entry name" value="Ig_sub2"/>
</dbReference>
<dbReference type="EMBL" id="JAUCMX010000030">
    <property type="protein sequence ID" value="KAK3506647.1"/>
    <property type="molecule type" value="Genomic_DNA"/>
</dbReference>
<organism evidence="8 9">
    <name type="scientific">Hemibagrus guttatus</name>
    <dbReference type="NCBI Taxonomy" id="175788"/>
    <lineage>
        <taxon>Eukaryota</taxon>
        <taxon>Metazoa</taxon>
        <taxon>Chordata</taxon>
        <taxon>Craniata</taxon>
        <taxon>Vertebrata</taxon>
        <taxon>Euteleostomi</taxon>
        <taxon>Actinopterygii</taxon>
        <taxon>Neopterygii</taxon>
        <taxon>Teleostei</taxon>
        <taxon>Ostariophysi</taxon>
        <taxon>Siluriformes</taxon>
        <taxon>Bagridae</taxon>
        <taxon>Hemibagrus</taxon>
    </lineage>
</organism>
<accession>A0AAE0PRQ3</accession>
<evidence type="ECO:0000259" key="6">
    <source>
        <dbReference type="PROSITE" id="PS50835"/>
    </source>
</evidence>
<dbReference type="InterPro" id="IPR013783">
    <property type="entry name" value="Ig-like_fold"/>
</dbReference>
<dbReference type="InterPro" id="IPR043128">
    <property type="entry name" value="Rev_trsase/Diguanyl_cyclase"/>
</dbReference>
<keyword evidence="5" id="KW-1133">Transmembrane helix</keyword>
<dbReference type="SUPFAM" id="SSF56672">
    <property type="entry name" value="DNA/RNA polymerases"/>
    <property type="match status" value="2"/>
</dbReference>
<dbReference type="GO" id="GO:0004523">
    <property type="term" value="F:RNA-DNA hybrid ribonuclease activity"/>
    <property type="evidence" value="ECO:0007669"/>
    <property type="project" value="UniProtKB-EC"/>
</dbReference>
<dbReference type="SMART" id="SM00408">
    <property type="entry name" value="IGc2"/>
    <property type="match status" value="3"/>
</dbReference>
<dbReference type="SUPFAM" id="SSF48726">
    <property type="entry name" value="Immunoglobulin"/>
    <property type="match status" value="4"/>
</dbReference>
<dbReference type="EC" id="3.1.26.4" evidence="2"/>
<evidence type="ECO:0000256" key="5">
    <source>
        <dbReference type="SAM" id="Phobius"/>
    </source>
</evidence>
<dbReference type="InterPro" id="IPR043502">
    <property type="entry name" value="DNA/RNA_pol_sf"/>
</dbReference>
<dbReference type="InterPro" id="IPR000477">
    <property type="entry name" value="RT_dom"/>
</dbReference>
<feature type="coiled-coil region" evidence="3">
    <location>
        <begin position="374"/>
        <end position="408"/>
    </location>
</feature>
<evidence type="ECO:0000313" key="8">
    <source>
        <dbReference type="EMBL" id="KAK3506647.1"/>
    </source>
</evidence>
<dbReference type="InterPro" id="IPR036691">
    <property type="entry name" value="Endo/exonu/phosph_ase_sf"/>
</dbReference>
<dbReference type="SMART" id="SM00406">
    <property type="entry name" value="IGv"/>
    <property type="match status" value="4"/>
</dbReference>
<keyword evidence="9" id="KW-1185">Reference proteome</keyword>
<dbReference type="Proteomes" id="UP001274896">
    <property type="component" value="Unassembled WGS sequence"/>
</dbReference>
<dbReference type="Gene3D" id="3.60.10.10">
    <property type="entry name" value="Endonuclease/exonuclease/phosphatase"/>
    <property type="match status" value="1"/>
</dbReference>
<dbReference type="InterPro" id="IPR053134">
    <property type="entry name" value="RNA-dir_DNA_polymerase"/>
</dbReference>
<feature type="region of interest" description="Disordered" evidence="4">
    <location>
        <begin position="1301"/>
        <end position="1327"/>
    </location>
</feature>
<dbReference type="CDD" id="cd09076">
    <property type="entry name" value="L1-EN"/>
    <property type="match status" value="1"/>
</dbReference>
<dbReference type="PROSITE" id="PS50878">
    <property type="entry name" value="RT_POL"/>
    <property type="match status" value="1"/>
</dbReference>
<dbReference type="InterPro" id="IPR005135">
    <property type="entry name" value="Endo/exonuclease/phosphatase"/>
</dbReference>
<feature type="transmembrane region" description="Helical" evidence="5">
    <location>
        <begin position="1335"/>
        <end position="1358"/>
    </location>
</feature>
<dbReference type="PANTHER" id="PTHR24559:SF440">
    <property type="entry name" value="RIBONUCLEASE H"/>
    <property type="match status" value="1"/>
</dbReference>
<evidence type="ECO:0000256" key="3">
    <source>
        <dbReference type="SAM" id="Coils"/>
    </source>
</evidence>
<dbReference type="SUPFAM" id="SSF56219">
    <property type="entry name" value="DNase I-like"/>
    <property type="match status" value="1"/>
</dbReference>
<reference evidence="8" key="1">
    <citation type="submission" date="2023-06" db="EMBL/GenBank/DDBJ databases">
        <title>Male Hemibagrus guttatus genome.</title>
        <authorList>
            <person name="Bian C."/>
        </authorList>
    </citation>
    <scope>NUCLEOTIDE SEQUENCE</scope>
    <source>
        <strain evidence="8">Male_cb2023</strain>
        <tissue evidence="8">Muscle</tissue>
    </source>
</reference>
<keyword evidence="5" id="KW-0472">Membrane</keyword>
<evidence type="ECO:0000256" key="1">
    <source>
        <dbReference type="ARBA" id="ARBA00010879"/>
    </source>
</evidence>
<gene>
    <name evidence="8" type="ORF">QTP70_011568</name>
</gene>
<proteinExistence type="inferred from homology"/>
<comment type="caution">
    <text evidence="8">The sequence shown here is derived from an EMBL/GenBank/DDBJ whole genome shotgun (WGS) entry which is preliminary data.</text>
</comment>
<feature type="compositionally biased region" description="Basic and acidic residues" evidence="4">
    <location>
        <begin position="1317"/>
        <end position="1326"/>
    </location>
</feature>
<feature type="compositionally biased region" description="Polar residues" evidence="4">
    <location>
        <begin position="1368"/>
        <end position="1380"/>
    </location>
</feature>
<dbReference type="SMART" id="SM00409">
    <property type="entry name" value="IG"/>
    <property type="match status" value="4"/>
</dbReference>
<feature type="domain" description="Ig-like" evidence="6">
    <location>
        <begin position="851"/>
        <end position="936"/>
    </location>
</feature>